<dbReference type="NCBIfam" id="TIGR01167">
    <property type="entry name" value="LPXTG_anchor"/>
    <property type="match status" value="1"/>
</dbReference>
<dbReference type="Proteomes" id="UP001580346">
    <property type="component" value="Unassembled WGS sequence"/>
</dbReference>
<gene>
    <name evidence="8" type="ORF">ACE41H_25045</name>
</gene>
<evidence type="ECO:0000256" key="3">
    <source>
        <dbReference type="ARBA" id="ARBA00022525"/>
    </source>
</evidence>
<keyword evidence="2" id="KW-0134">Cell wall</keyword>
<evidence type="ECO:0000256" key="2">
    <source>
        <dbReference type="ARBA" id="ARBA00022512"/>
    </source>
</evidence>
<reference evidence="8 9" key="1">
    <citation type="submission" date="2024-09" db="EMBL/GenBank/DDBJ databases">
        <title>Paenibacillus zeirhizospherea sp. nov., isolated from surface of the maize (Zea mays) roots in a horticulture field, Hungary.</title>
        <authorList>
            <person name="Marton D."/>
            <person name="Farkas M."/>
            <person name="Bedics A."/>
            <person name="Toth E."/>
            <person name="Tancsics A."/>
            <person name="Boka K."/>
            <person name="Maroti G."/>
            <person name="Kriszt B."/>
            <person name="Cserhati M."/>
        </authorList>
    </citation>
    <scope>NUCLEOTIDE SEQUENCE [LARGE SCALE GENOMIC DNA]</scope>
    <source>
        <strain evidence="8 9">KCTC 33519</strain>
    </source>
</reference>
<comment type="caution">
    <text evidence="8">The sequence shown here is derived from an EMBL/GenBank/DDBJ whole genome shotgun (WGS) entry which is preliminary data.</text>
</comment>
<keyword evidence="3" id="KW-0964">Secreted</keyword>
<protein>
    <submittedName>
        <fullName evidence="8">LPXTG cell wall anchor domain-containing protein</fullName>
    </submittedName>
</protein>
<evidence type="ECO:0000256" key="1">
    <source>
        <dbReference type="ARBA" id="ARBA00004168"/>
    </source>
</evidence>
<keyword evidence="5" id="KW-0572">Peptidoglycan-anchor</keyword>
<keyword evidence="6" id="KW-1133">Transmembrane helix</keyword>
<evidence type="ECO:0000256" key="5">
    <source>
        <dbReference type="ARBA" id="ARBA00023088"/>
    </source>
</evidence>
<evidence type="ECO:0000313" key="8">
    <source>
        <dbReference type="EMBL" id="MFB5270028.1"/>
    </source>
</evidence>
<dbReference type="Pfam" id="PF00746">
    <property type="entry name" value="Gram_pos_anchor"/>
    <property type="match status" value="1"/>
</dbReference>
<feature type="domain" description="Gram-positive cocci surface proteins LPxTG" evidence="7">
    <location>
        <begin position="16"/>
        <end position="46"/>
    </location>
</feature>
<accession>A0ABV5B0M5</accession>
<organism evidence="8 9">
    <name type="scientific">Paenibacillus enshidis</name>
    <dbReference type="NCBI Taxonomy" id="1458439"/>
    <lineage>
        <taxon>Bacteria</taxon>
        <taxon>Bacillati</taxon>
        <taxon>Bacillota</taxon>
        <taxon>Bacilli</taxon>
        <taxon>Bacillales</taxon>
        <taxon>Paenibacillaceae</taxon>
        <taxon>Paenibacillus</taxon>
    </lineage>
</organism>
<comment type="subcellular location">
    <subcellularLocation>
        <location evidence="1">Secreted</location>
        <location evidence="1">Cell wall</location>
        <topology evidence="1">Peptidoglycan-anchor</topology>
    </subcellularLocation>
</comment>
<evidence type="ECO:0000256" key="4">
    <source>
        <dbReference type="ARBA" id="ARBA00022729"/>
    </source>
</evidence>
<keyword evidence="6" id="KW-0812">Transmembrane</keyword>
<dbReference type="InterPro" id="IPR019931">
    <property type="entry name" value="LPXTG_anchor"/>
</dbReference>
<dbReference type="EMBL" id="JBHHMI010000061">
    <property type="protein sequence ID" value="MFB5270028.1"/>
    <property type="molecule type" value="Genomic_DNA"/>
</dbReference>
<evidence type="ECO:0000259" key="7">
    <source>
        <dbReference type="PROSITE" id="PS50847"/>
    </source>
</evidence>
<keyword evidence="4" id="KW-0732">Signal</keyword>
<evidence type="ECO:0000313" key="9">
    <source>
        <dbReference type="Proteomes" id="UP001580346"/>
    </source>
</evidence>
<name>A0ABV5B0M5_9BACL</name>
<keyword evidence="9" id="KW-1185">Reference proteome</keyword>
<feature type="transmembrane region" description="Helical" evidence="6">
    <location>
        <begin position="23"/>
        <end position="41"/>
    </location>
</feature>
<sequence length="46" mass="4811">MNGDDSGNGDGNGSKLPATATNMYGYLLVGFIILLAGLLLLRRKKA</sequence>
<proteinExistence type="predicted"/>
<keyword evidence="6" id="KW-0472">Membrane</keyword>
<evidence type="ECO:0000256" key="6">
    <source>
        <dbReference type="SAM" id="Phobius"/>
    </source>
</evidence>
<dbReference type="RefSeq" id="WP_375358296.1">
    <property type="nucleotide sequence ID" value="NZ_JBHHMI010000061.1"/>
</dbReference>
<dbReference type="PROSITE" id="PS50847">
    <property type="entry name" value="GRAM_POS_ANCHORING"/>
    <property type="match status" value="1"/>
</dbReference>